<comment type="caution">
    <text evidence="2">The sequence shown here is derived from an EMBL/GenBank/DDBJ whole genome shotgun (WGS) entry which is preliminary data.</text>
</comment>
<accession>A0A9Q1ERM8</accession>
<reference evidence="2" key="1">
    <citation type="journal article" date="2023" name="Science">
        <title>Genome structures resolve the early diversification of teleost fishes.</title>
        <authorList>
            <person name="Parey E."/>
            <person name="Louis A."/>
            <person name="Montfort J."/>
            <person name="Bouchez O."/>
            <person name="Roques C."/>
            <person name="Iampietro C."/>
            <person name="Lluch J."/>
            <person name="Castinel A."/>
            <person name="Donnadieu C."/>
            <person name="Desvignes T."/>
            <person name="Floi Bucao C."/>
            <person name="Jouanno E."/>
            <person name="Wen M."/>
            <person name="Mejri S."/>
            <person name="Dirks R."/>
            <person name="Jansen H."/>
            <person name="Henkel C."/>
            <person name="Chen W.J."/>
            <person name="Zahm M."/>
            <person name="Cabau C."/>
            <person name="Klopp C."/>
            <person name="Thompson A.W."/>
            <person name="Robinson-Rechavi M."/>
            <person name="Braasch I."/>
            <person name="Lecointre G."/>
            <person name="Bobe J."/>
            <person name="Postlethwait J.H."/>
            <person name="Berthelot C."/>
            <person name="Roest Crollius H."/>
            <person name="Guiguen Y."/>
        </authorList>
    </citation>
    <scope>NUCLEOTIDE SEQUENCE</scope>
    <source>
        <strain evidence="2">WJC10195</strain>
    </source>
</reference>
<protein>
    <submittedName>
        <fullName evidence="2">Uncharacterized protein</fullName>
    </submittedName>
</protein>
<evidence type="ECO:0000313" key="3">
    <source>
        <dbReference type="Proteomes" id="UP001152622"/>
    </source>
</evidence>
<gene>
    <name evidence="2" type="ORF">SKAU_G00310890</name>
</gene>
<dbReference type="EMBL" id="JAINUF010000013">
    <property type="protein sequence ID" value="KAJ8343760.1"/>
    <property type="molecule type" value="Genomic_DNA"/>
</dbReference>
<organism evidence="2 3">
    <name type="scientific">Synaphobranchus kaupii</name>
    <name type="common">Kaup's arrowtooth eel</name>
    <dbReference type="NCBI Taxonomy" id="118154"/>
    <lineage>
        <taxon>Eukaryota</taxon>
        <taxon>Metazoa</taxon>
        <taxon>Chordata</taxon>
        <taxon>Craniata</taxon>
        <taxon>Vertebrata</taxon>
        <taxon>Euteleostomi</taxon>
        <taxon>Actinopterygii</taxon>
        <taxon>Neopterygii</taxon>
        <taxon>Teleostei</taxon>
        <taxon>Anguilliformes</taxon>
        <taxon>Synaphobranchidae</taxon>
        <taxon>Synaphobranchus</taxon>
    </lineage>
</organism>
<dbReference type="Proteomes" id="UP001152622">
    <property type="component" value="Chromosome 13"/>
</dbReference>
<evidence type="ECO:0000313" key="2">
    <source>
        <dbReference type="EMBL" id="KAJ8343760.1"/>
    </source>
</evidence>
<feature type="region of interest" description="Disordered" evidence="1">
    <location>
        <begin position="156"/>
        <end position="213"/>
    </location>
</feature>
<sequence length="213" mass="21998">MAGCLLVQIALSPSAGQRQRGEPGDAPGRIATATEDQTSGPPLTLEARGAGRSLTVKPLCRHKLLLLSLLPVWGYLPAPPVGTVLCFSASDGSGVWGYRGVDLRKGLLLFALFASEHASASLIALRASAEGLKGVYSALLLCDSTLEPWMETSALTSASDIPPGKRESWNLQADSESPLPAVGPSAGTVCPQEWPGAAETAVTGAPPQSGEQQ</sequence>
<proteinExistence type="predicted"/>
<name>A0A9Q1ERM8_SYNKA</name>
<feature type="region of interest" description="Disordered" evidence="1">
    <location>
        <begin position="15"/>
        <end position="44"/>
    </location>
</feature>
<evidence type="ECO:0000256" key="1">
    <source>
        <dbReference type="SAM" id="MobiDB-lite"/>
    </source>
</evidence>
<keyword evidence="3" id="KW-1185">Reference proteome</keyword>
<dbReference type="AlphaFoldDB" id="A0A9Q1ERM8"/>